<feature type="coiled-coil region" evidence="1">
    <location>
        <begin position="35"/>
        <end position="83"/>
    </location>
</feature>
<organism evidence="3 4">
    <name type="scientific">Chelonia mydas</name>
    <name type="common">Green sea-turtle</name>
    <name type="synonym">Chelonia agassizi</name>
    <dbReference type="NCBI Taxonomy" id="8469"/>
    <lineage>
        <taxon>Eukaryota</taxon>
        <taxon>Metazoa</taxon>
        <taxon>Chordata</taxon>
        <taxon>Craniata</taxon>
        <taxon>Vertebrata</taxon>
        <taxon>Euteleostomi</taxon>
        <taxon>Archelosauria</taxon>
        <taxon>Testudinata</taxon>
        <taxon>Testudines</taxon>
        <taxon>Cryptodira</taxon>
        <taxon>Durocryptodira</taxon>
        <taxon>Americhelydia</taxon>
        <taxon>Chelonioidea</taxon>
        <taxon>Cheloniidae</taxon>
        <taxon>Chelonia</taxon>
    </lineage>
</organism>
<evidence type="ECO:0000256" key="2">
    <source>
        <dbReference type="SAM" id="MobiDB-lite"/>
    </source>
</evidence>
<protein>
    <submittedName>
        <fullName evidence="3">Uncharacterized protein</fullName>
    </submittedName>
</protein>
<feature type="region of interest" description="Disordered" evidence="2">
    <location>
        <begin position="1"/>
        <end position="20"/>
    </location>
</feature>
<dbReference type="Proteomes" id="UP000031443">
    <property type="component" value="Unassembled WGS sequence"/>
</dbReference>
<keyword evidence="4" id="KW-1185">Reference proteome</keyword>
<evidence type="ECO:0000313" key="3">
    <source>
        <dbReference type="EMBL" id="EMP32785.1"/>
    </source>
</evidence>
<evidence type="ECO:0000256" key="1">
    <source>
        <dbReference type="SAM" id="Coils"/>
    </source>
</evidence>
<accession>M7BB38</accession>
<name>M7BB38_CHEMY</name>
<proteinExistence type="predicted"/>
<evidence type="ECO:0000313" key="4">
    <source>
        <dbReference type="Proteomes" id="UP000031443"/>
    </source>
</evidence>
<dbReference type="EMBL" id="KB538686">
    <property type="protein sequence ID" value="EMP32785.1"/>
    <property type="molecule type" value="Genomic_DNA"/>
</dbReference>
<dbReference type="STRING" id="8469.M7BB38"/>
<dbReference type="AlphaFoldDB" id="M7BB38"/>
<keyword evidence="1" id="KW-0175">Coiled coil</keyword>
<sequence length="83" mass="9847">MRTEIIGYKNPQMETRSKSRQEELDTILLKKDEDLKNLKLLMAQKEIDLQELKTQRTLSSVQLDLAMKELEELNKNILMSQRK</sequence>
<reference evidence="4" key="1">
    <citation type="journal article" date="2013" name="Nat. Genet.">
        <title>The draft genomes of soft-shell turtle and green sea turtle yield insights into the development and evolution of the turtle-specific body plan.</title>
        <authorList>
            <person name="Wang Z."/>
            <person name="Pascual-Anaya J."/>
            <person name="Zadissa A."/>
            <person name="Li W."/>
            <person name="Niimura Y."/>
            <person name="Huang Z."/>
            <person name="Li C."/>
            <person name="White S."/>
            <person name="Xiong Z."/>
            <person name="Fang D."/>
            <person name="Wang B."/>
            <person name="Ming Y."/>
            <person name="Chen Y."/>
            <person name="Zheng Y."/>
            <person name="Kuraku S."/>
            <person name="Pignatelli M."/>
            <person name="Herrero J."/>
            <person name="Beal K."/>
            <person name="Nozawa M."/>
            <person name="Li Q."/>
            <person name="Wang J."/>
            <person name="Zhang H."/>
            <person name="Yu L."/>
            <person name="Shigenobu S."/>
            <person name="Wang J."/>
            <person name="Liu J."/>
            <person name="Flicek P."/>
            <person name="Searle S."/>
            <person name="Wang J."/>
            <person name="Kuratani S."/>
            <person name="Yin Y."/>
            <person name="Aken B."/>
            <person name="Zhang G."/>
            <person name="Irie N."/>
        </authorList>
    </citation>
    <scope>NUCLEOTIDE SEQUENCE [LARGE SCALE GENOMIC DNA]</scope>
</reference>
<gene>
    <name evidence="3" type="ORF">UY3_10057</name>
</gene>